<evidence type="ECO:0000256" key="2">
    <source>
        <dbReference type="ARBA" id="ARBA00023445"/>
    </source>
</evidence>
<dbReference type="InterPro" id="IPR036291">
    <property type="entry name" value="NAD(P)-bd_dom_sf"/>
</dbReference>
<evidence type="ECO:0000259" key="3">
    <source>
        <dbReference type="Pfam" id="PF01370"/>
    </source>
</evidence>
<organism evidence="4 5">
    <name type="scientific">Venturia nashicola</name>
    <dbReference type="NCBI Taxonomy" id="86259"/>
    <lineage>
        <taxon>Eukaryota</taxon>
        <taxon>Fungi</taxon>
        <taxon>Dikarya</taxon>
        <taxon>Ascomycota</taxon>
        <taxon>Pezizomycotina</taxon>
        <taxon>Dothideomycetes</taxon>
        <taxon>Pleosporomycetidae</taxon>
        <taxon>Venturiales</taxon>
        <taxon>Venturiaceae</taxon>
        <taxon>Venturia</taxon>
    </lineage>
</organism>
<dbReference type="PANTHER" id="PTHR10366">
    <property type="entry name" value="NAD DEPENDENT EPIMERASE/DEHYDRATASE"/>
    <property type="match status" value="1"/>
</dbReference>
<evidence type="ECO:0000256" key="1">
    <source>
        <dbReference type="ARBA" id="ARBA00023002"/>
    </source>
</evidence>
<dbReference type="PANTHER" id="PTHR10366:SF562">
    <property type="entry name" value="ALDEHYDE REDUCTASE II (AFU_ORTHOLOGUE AFUA_1G11360)"/>
    <property type="match status" value="1"/>
</dbReference>
<dbReference type="GO" id="GO:0016616">
    <property type="term" value="F:oxidoreductase activity, acting on the CH-OH group of donors, NAD or NADP as acceptor"/>
    <property type="evidence" value="ECO:0007669"/>
    <property type="project" value="TreeGrafter"/>
</dbReference>
<accession>A0A4Z1PEB3</accession>
<dbReference type="InterPro" id="IPR001509">
    <property type="entry name" value="Epimerase_deHydtase"/>
</dbReference>
<protein>
    <recommendedName>
        <fullName evidence="3">NAD-dependent epimerase/dehydratase domain-containing protein</fullName>
    </recommendedName>
</protein>
<dbReference type="FunFam" id="3.40.50.720:FF:000426">
    <property type="entry name" value="Aldehyde reductase 2"/>
    <property type="match status" value="1"/>
</dbReference>
<dbReference type="EMBL" id="SNSC02000003">
    <property type="protein sequence ID" value="TID25799.1"/>
    <property type="molecule type" value="Genomic_DNA"/>
</dbReference>
<dbReference type="AlphaFoldDB" id="A0A4Z1PEB3"/>
<dbReference type="Proteomes" id="UP000298493">
    <property type="component" value="Unassembled WGS sequence"/>
</dbReference>
<proteinExistence type="inferred from homology"/>
<dbReference type="SUPFAM" id="SSF51735">
    <property type="entry name" value="NAD(P)-binding Rossmann-fold domains"/>
    <property type="match status" value="1"/>
</dbReference>
<evidence type="ECO:0000313" key="4">
    <source>
        <dbReference type="EMBL" id="TID25799.1"/>
    </source>
</evidence>
<keyword evidence="1" id="KW-0560">Oxidoreductase</keyword>
<sequence length="353" mass="39360">MSPIPNPTLPQGSLILVTGVNGFIGSHIADQFLLAGYRVRGAVRDALKNAWMATFFDGRYGKERFELMEIKDLADTKLLEHVLQDVQGVVHTASDLTFGNDPHKVITPTIEYGLNIIRTAATISTIKRFVYTSSSTAATLPYPDKRFTIDHDSWDEPAVEQAWAPAPYESTRAYAVYAASKTQTEQALWRFVEEEKPGFVFNTVLPDTTLGPAVSPKDQGSPSTAAYVAKLAKATHEEFKAIISFLSPQYYVDVRDVARLHVIALLNPEVKNERVFGFAEPFNINDILAIFRKNIPQKTFQEDWPGLGRDLSIVAPKARSIELLKSFGRDGFVTLEQSVMDHVVEHDLVEQMS</sequence>
<dbReference type="InterPro" id="IPR050425">
    <property type="entry name" value="NAD(P)_dehydrat-like"/>
</dbReference>
<dbReference type="Pfam" id="PF01370">
    <property type="entry name" value="Epimerase"/>
    <property type="match status" value="1"/>
</dbReference>
<gene>
    <name evidence="4" type="ORF">E6O75_ATG03662</name>
</gene>
<comment type="similarity">
    <text evidence="2">Belongs to the NAD(P)-dependent epimerase/dehydratase family. Dihydroflavonol-4-reductase subfamily.</text>
</comment>
<evidence type="ECO:0000313" key="5">
    <source>
        <dbReference type="Proteomes" id="UP000298493"/>
    </source>
</evidence>
<name>A0A4Z1PEB3_9PEZI</name>
<keyword evidence="5" id="KW-1185">Reference proteome</keyword>
<comment type="caution">
    <text evidence="4">The sequence shown here is derived from an EMBL/GenBank/DDBJ whole genome shotgun (WGS) entry which is preliminary data.</text>
</comment>
<reference evidence="4 5" key="1">
    <citation type="submission" date="2019-04" db="EMBL/GenBank/DDBJ databases">
        <title>High contiguity whole genome sequence and gene annotation resource for two Venturia nashicola isolates.</title>
        <authorList>
            <person name="Prokchorchik M."/>
            <person name="Won K."/>
            <person name="Lee Y."/>
            <person name="Choi E.D."/>
            <person name="Segonzac C."/>
            <person name="Sohn K.H."/>
        </authorList>
    </citation>
    <scope>NUCLEOTIDE SEQUENCE [LARGE SCALE GENOMIC DNA]</scope>
    <source>
        <strain evidence="4 5">PRI2</strain>
    </source>
</reference>
<dbReference type="STRING" id="86259.A0A4Z1PEB3"/>
<dbReference type="Gene3D" id="3.40.50.720">
    <property type="entry name" value="NAD(P)-binding Rossmann-like Domain"/>
    <property type="match status" value="1"/>
</dbReference>
<feature type="domain" description="NAD-dependent epimerase/dehydratase" evidence="3">
    <location>
        <begin position="15"/>
        <end position="271"/>
    </location>
</feature>